<accession>M4W9V8</accession>
<dbReference type="EMBL" id="JX901189">
    <property type="protein sequence ID" value="AGI12334.1"/>
    <property type="molecule type" value="Genomic_DNA"/>
</dbReference>
<keyword evidence="2" id="KW-1185">Reference proteome</keyword>
<gene>
    <name evidence="1" type="ORF">FF47_62</name>
</gene>
<name>M4W9V8_9CAUD</name>
<proteinExistence type="predicted"/>
<dbReference type="KEGG" id="vg:15302108"/>
<reference evidence="1 2" key="1">
    <citation type="journal article" date="2014" name="Arch. Virol.">
        <title>Isolation and characterization of a novel bacteriophage against Mycobacterium avium subspecies paratuberculosis.</title>
        <authorList>
            <person name="Basra S."/>
            <person name="Anany H."/>
            <person name="Brovko L."/>
            <person name="Kropinski A.M."/>
            <person name="Griffiths M.W."/>
        </authorList>
    </citation>
    <scope>NUCLEOTIDE SEQUENCE [LARGE SCALE GENOMIC DNA]</scope>
</reference>
<dbReference type="Proteomes" id="UP000012168">
    <property type="component" value="Segment"/>
</dbReference>
<dbReference type="RefSeq" id="YP_007869991.1">
    <property type="nucleotide sequence ID" value="NC_021063.1"/>
</dbReference>
<dbReference type="GeneID" id="15302108"/>
<evidence type="ECO:0000313" key="1">
    <source>
        <dbReference type="EMBL" id="AGI12334.1"/>
    </source>
</evidence>
<protein>
    <submittedName>
        <fullName evidence="1">Uncharacterized protein</fullName>
    </submittedName>
</protein>
<dbReference type="OrthoDB" id="28678at10239"/>
<sequence>MPSPIDRAYQSIGKMTLSVLELMPTRGEMLYACLNMPWRIENWRGLKAFWGNTKRGQQKLRRDLEDHAHITWARELARGKA</sequence>
<evidence type="ECO:0000313" key="2">
    <source>
        <dbReference type="Proteomes" id="UP000012168"/>
    </source>
</evidence>
<organism evidence="1 2">
    <name type="scientific">Mycobacterium phage FF47</name>
    <dbReference type="NCBI Taxonomy" id="1305710"/>
    <lineage>
        <taxon>Viruses</taxon>
        <taxon>Duplodnaviria</taxon>
        <taxon>Heunggongvirae</taxon>
        <taxon>Uroviricota</taxon>
        <taxon>Caudoviricetes</taxon>
        <taxon>Mapvirus</taxon>
        <taxon>Mapvirus Ff47</taxon>
    </lineage>
</organism>